<dbReference type="Proteomes" id="UP000004095">
    <property type="component" value="Unassembled WGS sequence"/>
</dbReference>
<keyword evidence="2" id="KW-1185">Reference proteome</keyword>
<proteinExistence type="predicted"/>
<accession>A1ZP11</accession>
<dbReference type="EMBL" id="AAWS01000020">
    <property type="protein sequence ID" value="EAY27803.1"/>
    <property type="molecule type" value="Genomic_DNA"/>
</dbReference>
<evidence type="ECO:0000313" key="2">
    <source>
        <dbReference type="Proteomes" id="UP000004095"/>
    </source>
</evidence>
<dbReference type="RefSeq" id="WP_002698766.1">
    <property type="nucleotide sequence ID" value="NZ_AAWS01000020.1"/>
</dbReference>
<gene>
    <name evidence="1" type="ORF">M23134_00244</name>
</gene>
<comment type="caution">
    <text evidence="1">The sequence shown here is derived from an EMBL/GenBank/DDBJ whole genome shotgun (WGS) entry which is preliminary data.</text>
</comment>
<sequence length="106" mass="11881">MSFPTGGFFIIEEVTEAPHNIEYGGFRRLILSGYVDFGTIKMGDIICIPLASGMHYHQRVHSIQLLRNQLTEVNTSEGKVSLILKAPEIKPTDIKLDLAYVMPLAY</sequence>
<name>A1ZP11_MICM2</name>
<reference evidence="1 2" key="1">
    <citation type="submission" date="2007-01" db="EMBL/GenBank/DDBJ databases">
        <authorList>
            <person name="Haygood M."/>
            <person name="Podell S."/>
            <person name="Anderson C."/>
            <person name="Hopkinson B."/>
            <person name="Roe K."/>
            <person name="Barbeau K."/>
            <person name="Gaasterland T."/>
            <person name="Ferriera S."/>
            <person name="Johnson J."/>
            <person name="Kravitz S."/>
            <person name="Beeson K."/>
            <person name="Sutton G."/>
            <person name="Rogers Y.-H."/>
            <person name="Friedman R."/>
            <person name="Frazier M."/>
            <person name="Venter J.C."/>
        </authorList>
    </citation>
    <scope>NUCLEOTIDE SEQUENCE [LARGE SCALE GENOMIC DNA]</scope>
    <source>
        <strain evidence="1 2">ATCC 23134</strain>
    </source>
</reference>
<protein>
    <submittedName>
        <fullName evidence="1">Uncharacterized protein</fullName>
    </submittedName>
</protein>
<evidence type="ECO:0000313" key="1">
    <source>
        <dbReference type="EMBL" id="EAY27803.1"/>
    </source>
</evidence>
<dbReference type="AlphaFoldDB" id="A1ZP11"/>
<organism evidence="1 2">
    <name type="scientific">Microscilla marina ATCC 23134</name>
    <dbReference type="NCBI Taxonomy" id="313606"/>
    <lineage>
        <taxon>Bacteria</taxon>
        <taxon>Pseudomonadati</taxon>
        <taxon>Bacteroidota</taxon>
        <taxon>Cytophagia</taxon>
        <taxon>Cytophagales</taxon>
        <taxon>Microscillaceae</taxon>
        <taxon>Microscilla</taxon>
    </lineage>
</organism>